<gene>
    <name evidence="8" type="ORF">WJX74_004129</name>
</gene>
<dbReference type="GO" id="GO:0034728">
    <property type="term" value="P:nucleosome organization"/>
    <property type="evidence" value="ECO:0007669"/>
    <property type="project" value="TreeGrafter"/>
</dbReference>
<evidence type="ECO:0000256" key="2">
    <source>
        <dbReference type="ARBA" id="ARBA00023163"/>
    </source>
</evidence>
<reference evidence="8 9" key="1">
    <citation type="journal article" date="2024" name="Nat. Commun.">
        <title>Phylogenomics reveals the evolutionary origins of lichenization in chlorophyte algae.</title>
        <authorList>
            <person name="Puginier C."/>
            <person name="Libourel C."/>
            <person name="Otte J."/>
            <person name="Skaloud P."/>
            <person name="Haon M."/>
            <person name="Grisel S."/>
            <person name="Petersen M."/>
            <person name="Berrin J.G."/>
            <person name="Delaux P.M."/>
            <person name="Dal Grande F."/>
            <person name="Keller J."/>
        </authorList>
    </citation>
    <scope>NUCLEOTIDE SEQUENCE [LARGE SCALE GENOMIC DNA]</scope>
    <source>
        <strain evidence="8 9">SAG 2145</strain>
    </source>
</reference>
<dbReference type="Pfam" id="PF14632">
    <property type="entry name" value="SPT6_acidic"/>
    <property type="match status" value="1"/>
</dbReference>
<feature type="domain" description="Spt6 acidic N-terminal" evidence="5">
    <location>
        <begin position="53"/>
        <end position="137"/>
    </location>
</feature>
<dbReference type="InterPro" id="IPR042066">
    <property type="entry name" value="Spt6_death-like"/>
</dbReference>
<dbReference type="SUPFAM" id="SSF158832">
    <property type="entry name" value="Tex N-terminal region-like"/>
    <property type="match status" value="1"/>
</dbReference>
<dbReference type="InterPro" id="IPR035019">
    <property type="entry name" value="Spt6_SH2_N"/>
</dbReference>
<dbReference type="CDD" id="cd09918">
    <property type="entry name" value="SH2_Nterm_SPT6_like"/>
    <property type="match status" value="1"/>
</dbReference>
<feature type="region of interest" description="Disordered" evidence="4">
    <location>
        <begin position="1"/>
        <end position="213"/>
    </location>
</feature>
<evidence type="ECO:0000259" key="5">
    <source>
        <dbReference type="Pfam" id="PF14632"/>
    </source>
</evidence>
<feature type="compositionally biased region" description="Acidic residues" evidence="4">
    <location>
        <begin position="104"/>
        <end position="115"/>
    </location>
</feature>
<evidence type="ECO:0000259" key="7">
    <source>
        <dbReference type="Pfam" id="PF14635"/>
    </source>
</evidence>
<dbReference type="InterPro" id="IPR023319">
    <property type="entry name" value="Tex-like_HTH_dom_sf"/>
</dbReference>
<dbReference type="InterPro" id="IPR010994">
    <property type="entry name" value="RuvA_2-like"/>
</dbReference>
<accession>A0AAW1RI04</accession>
<dbReference type="InterPro" id="IPR035420">
    <property type="entry name" value="Spt6_SH2"/>
</dbReference>
<dbReference type="Gene3D" id="1.10.10.2740">
    <property type="entry name" value="Spt6, Death-like domain"/>
    <property type="match status" value="1"/>
</dbReference>
<dbReference type="Pfam" id="PF14633">
    <property type="entry name" value="SH2_2"/>
    <property type="match status" value="1"/>
</dbReference>
<dbReference type="PANTHER" id="PTHR10145:SF6">
    <property type="entry name" value="TRANSCRIPTION ELONGATION FACTOR SPT6"/>
    <property type="match status" value="1"/>
</dbReference>
<organism evidence="8 9">
    <name type="scientific">Apatococcus lobatus</name>
    <dbReference type="NCBI Taxonomy" id="904363"/>
    <lineage>
        <taxon>Eukaryota</taxon>
        <taxon>Viridiplantae</taxon>
        <taxon>Chlorophyta</taxon>
        <taxon>core chlorophytes</taxon>
        <taxon>Trebouxiophyceae</taxon>
        <taxon>Chlorellales</taxon>
        <taxon>Chlorellaceae</taxon>
        <taxon>Apatococcus</taxon>
    </lineage>
</organism>
<dbReference type="GO" id="GO:0140673">
    <property type="term" value="P:transcription elongation-coupled chromatin remodeling"/>
    <property type="evidence" value="ECO:0007669"/>
    <property type="project" value="InterPro"/>
</dbReference>
<dbReference type="Gene3D" id="3.30.420.140">
    <property type="entry name" value="YqgF/RNase H-like domain"/>
    <property type="match status" value="1"/>
</dbReference>
<feature type="domain" description="Spt6 SH2" evidence="6">
    <location>
        <begin position="1345"/>
        <end position="1572"/>
    </location>
</feature>
<feature type="compositionally biased region" description="Acidic residues" evidence="4">
    <location>
        <begin position="1"/>
        <end position="66"/>
    </location>
</feature>
<dbReference type="PANTHER" id="PTHR10145">
    <property type="entry name" value="TRANSCRIPTION ELONGATION FACTOR SPT6"/>
    <property type="match status" value="1"/>
</dbReference>
<evidence type="ECO:0000256" key="3">
    <source>
        <dbReference type="ARBA" id="ARBA00023242"/>
    </source>
</evidence>
<feature type="domain" description="Transcription elongation factor Spt6 helix-hairpin-helix motif" evidence="7">
    <location>
        <begin position="1018"/>
        <end position="1119"/>
    </location>
</feature>
<feature type="compositionally biased region" description="Acidic residues" evidence="4">
    <location>
        <begin position="179"/>
        <end position="192"/>
    </location>
</feature>
<dbReference type="InterPro" id="IPR023323">
    <property type="entry name" value="Tex-like_dom_sf"/>
</dbReference>
<dbReference type="Proteomes" id="UP001438707">
    <property type="component" value="Unassembled WGS sequence"/>
</dbReference>
<keyword evidence="3" id="KW-0539">Nucleus</keyword>
<name>A0AAW1RI04_9CHLO</name>
<comment type="subcellular location">
    <subcellularLocation>
        <location evidence="1">Nucleus</location>
    </subcellularLocation>
</comment>
<dbReference type="InterPro" id="IPR032706">
    <property type="entry name" value="Spt6_HHH"/>
</dbReference>
<dbReference type="GO" id="GO:0042393">
    <property type="term" value="F:histone binding"/>
    <property type="evidence" value="ECO:0007669"/>
    <property type="project" value="TreeGrafter"/>
</dbReference>
<evidence type="ECO:0000313" key="8">
    <source>
        <dbReference type="EMBL" id="KAK9833730.1"/>
    </source>
</evidence>
<proteinExistence type="predicted"/>
<feature type="compositionally biased region" description="Acidic residues" evidence="4">
    <location>
        <begin position="155"/>
        <end position="170"/>
    </location>
</feature>
<dbReference type="Gene3D" id="1.10.10.650">
    <property type="entry name" value="RuvA domain 2-like"/>
    <property type="match status" value="1"/>
</dbReference>
<dbReference type="InterPro" id="IPR036860">
    <property type="entry name" value="SH2_dom_sf"/>
</dbReference>
<dbReference type="InterPro" id="IPR028083">
    <property type="entry name" value="Spt6_acidic_N_dom"/>
</dbReference>
<dbReference type="EMBL" id="JALJOS010000010">
    <property type="protein sequence ID" value="KAK9833730.1"/>
    <property type="molecule type" value="Genomic_DNA"/>
</dbReference>
<keyword evidence="9" id="KW-1185">Reference proteome</keyword>
<dbReference type="GO" id="GO:0008023">
    <property type="term" value="C:transcription elongation factor complex"/>
    <property type="evidence" value="ECO:0007669"/>
    <property type="project" value="TreeGrafter"/>
</dbReference>
<evidence type="ECO:0000313" key="9">
    <source>
        <dbReference type="Proteomes" id="UP001438707"/>
    </source>
</evidence>
<dbReference type="Gene3D" id="2.40.50.140">
    <property type="entry name" value="Nucleic acid-binding proteins"/>
    <property type="match status" value="1"/>
</dbReference>
<evidence type="ECO:0000256" key="1">
    <source>
        <dbReference type="ARBA" id="ARBA00004123"/>
    </source>
</evidence>
<feature type="compositionally biased region" description="Basic and acidic residues" evidence="4">
    <location>
        <begin position="276"/>
        <end position="287"/>
    </location>
</feature>
<protein>
    <recommendedName>
        <fullName evidence="10">Transcription elongation factor spt6</fullName>
    </recommendedName>
</protein>
<dbReference type="InterPro" id="IPR037027">
    <property type="entry name" value="YqgF/RNaseH-like_dom_sf"/>
</dbReference>
<evidence type="ECO:0000256" key="4">
    <source>
        <dbReference type="SAM" id="MobiDB-lite"/>
    </source>
</evidence>
<dbReference type="SUPFAM" id="SSF47781">
    <property type="entry name" value="RuvA domain 2-like"/>
    <property type="match status" value="1"/>
</dbReference>
<dbReference type="Gene3D" id="1.10.3500.10">
    <property type="entry name" value="Tex N-terminal region-like"/>
    <property type="match status" value="1"/>
</dbReference>
<dbReference type="InterPro" id="IPR012340">
    <property type="entry name" value="NA-bd_OB-fold"/>
</dbReference>
<feature type="compositionally biased region" description="Basic and acidic residues" evidence="4">
    <location>
        <begin position="126"/>
        <end position="151"/>
    </location>
</feature>
<keyword evidence="2" id="KW-0804">Transcription</keyword>
<comment type="caution">
    <text evidence="8">The sequence shown here is derived from an EMBL/GenBank/DDBJ whole genome shotgun (WGS) entry which is preliminary data.</text>
</comment>
<evidence type="ECO:0000259" key="6">
    <source>
        <dbReference type="Pfam" id="PF14633"/>
    </source>
</evidence>
<sequence length="1725" mass="193017">MSGQDFFDDAAQEDEEEQEQEEQAADEQGEGADNEEGDGEEDEGRQAEDDEQDSSEEEEGDNEYDFTDNFIAQEGEEEDEEQEGEPEEVRERKRKRKRHRERQEELEQEELDLLEENQAPGFRRPRPAERKRLRKKTDGEKTNEERLKEELFGPADEDGLEDQLEEDVEGVADPRQRQEDDDEYGSGDDFIVDDVGVGGGSARRRSGKRGVNDVPTQALREVMDIFGDADELVKEFQAAKAAREEERAGAGPFLEEDEEEADELLRESQEDPEAADLPRRQKEDRLKQQQMARLARAVEPAALEQALLRPEDQEIVRTDIPEREQLLNLPKLQEMNLHACARWVHQKLLFGARTGVRDILKDGRLEVDGVDGDSKHCGDWQNAGNTCSGADLTGGKRSLRECRTAEQVDNWLTSEEDLAKQNEDSSLLRSIEFAVSQLLDKHREVPFIGSFCKKECGELLALDIDEQPHILSPAETSNDKLWGIVQADMRTMKRWHVLWAIRGLATRWVALEHRRQARRREYRQVLDPLTSDEDKMAIEACINALDEASSMEALEDVDVKFRMAYQVVEEQLRRLSLQDGRTPRLVHKGKSASFYKHCRDARIDELASTLAMQPDKFAANLEHDVRLTEVQNQPSYPIEQAEVYVSEAGEMSTPDKVLDRALQCAALLLASEPGVRQHLRAYFMEKAVVTTEPTEAGEATLDPWHTLGKVKRLEKKPLPSFENTDKFLYIVRAEEDKLITSTMELPKEALEDILREWQRNYVSSDVNQVARQHNEWREGVLREAMEVQLLPVIRAEARRLLIHQAREFALQTCSDNLWEMATRRPLQIQTREEGFVEEGSRRVIAACWGPGSPLTTLVALDERGNLVEMLSLPAFSGPLRNRRGFLAEIPAGTPAHLRQIYKAQREDAIKIRDFIIQHVPHAIIIEASGINCKQLYNLFEDVESDILENIPQYLTKSETGSLVLRMAEPFVAQVWEACAAARRELPDHLPIVRRAVALGRGALEPLAPLASLAGPSGDALALKLHPLQRHLPRDALLSIVEQVLVTAINQVGCDINVALDSIWMAALVPFVGGLGPRKAAKLLQDTRRAGYAATRGSLFRDIAYLGNNVFTNAAGTIRIHPSNTILEESAVFDPLDDSRIHPRQYPAAIQVAYAAMGRQGDEDAAVDQLQTRRRDVERVNLEDIDKQLSESKESDLSKLIDVAFELQMPYGDLRPSDQRLSTEQVFWLMIGETRDTLKPGRPVQATVRYVNENFARVTLDDLGGLEAVLEAGSISRQGHVNPMERVHVGNILSPQTCRIESLSEDKDRNGEIVVKICTNAFDNEEKWEALYCRGDEVHPVDKYYRVEQKTDIKKKEASRAKAQADNFLRRRIDHPSFQNCTQGEALEFIHNVGDAVFRPSHRGSDRLLLSLAVSKAENEEKPMVMTFEILEKKKAGGASNLSLGAELTIIHGAHYTEVFEDLDEILANFVAPYIRNFNAVVNHKKFVPGSFSDIKQAAIQQCKSTRRAATCWGHTTEVDGKPRALPGFFSLCCILSENRSPRLDCFQVTPLGYWYAKKMRTSLDNVSDAFKRVVMETASGKAAQMESAQLGYNMPDQAQGNAWHATPSAYAPAQQSYAAQQAYAPQAYDAAAYAAYAQQQQAAAAYAQQAAAHGMPAAANGWGAAAGSYSGSYSSQPGSYPSAAADAAGRPAQAASAWGAGRLSGPSSNSQPLAQPAAVRWDGST</sequence>
<dbReference type="InterPro" id="IPR017072">
    <property type="entry name" value="TF_Spt6"/>
</dbReference>
<dbReference type="Pfam" id="PF14635">
    <property type="entry name" value="HHH_7"/>
    <property type="match status" value="1"/>
</dbReference>
<dbReference type="Gene3D" id="3.30.505.10">
    <property type="entry name" value="SH2 domain"/>
    <property type="match status" value="2"/>
</dbReference>
<feature type="region of interest" description="Disordered" evidence="4">
    <location>
        <begin position="1694"/>
        <end position="1725"/>
    </location>
</feature>
<dbReference type="GO" id="GO:0031491">
    <property type="term" value="F:nucleosome binding"/>
    <property type="evidence" value="ECO:0007669"/>
    <property type="project" value="TreeGrafter"/>
</dbReference>
<feature type="compositionally biased region" description="Acidic residues" evidence="4">
    <location>
        <begin position="74"/>
        <end position="88"/>
    </location>
</feature>
<feature type="region of interest" description="Disordered" evidence="4">
    <location>
        <begin position="243"/>
        <end position="287"/>
    </location>
</feature>
<dbReference type="Gene3D" id="1.10.150.850">
    <property type="entry name" value="Spt6, helix-hairpin-helix domain"/>
    <property type="match status" value="1"/>
</dbReference>
<evidence type="ECO:0008006" key="10">
    <source>
        <dbReference type="Google" id="ProtNLM"/>
    </source>
</evidence>